<dbReference type="PANTHER" id="PTHR37807">
    <property type="entry name" value="OS07G0160300 PROTEIN"/>
    <property type="match status" value="1"/>
</dbReference>
<organism evidence="2">
    <name type="scientific">Nakamurella sp. A5-74</name>
    <dbReference type="NCBI Taxonomy" id="3158264"/>
    <lineage>
        <taxon>Bacteria</taxon>
        <taxon>Bacillati</taxon>
        <taxon>Actinomycetota</taxon>
        <taxon>Actinomycetes</taxon>
        <taxon>Nakamurellales</taxon>
        <taxon>Nakamurellaceae</taxon>
        <taxon>Nakamurella</taxon>
    </lineage>
</organism>
<feature type="region of interest" description="Disordered" evidence="1">
    <location>
        <begin position="182"/>
        <end position="225"/>
    </location>
</feature>
<evidence type="ECO:0000256" key="1">
    <source>
        <dbReference type="SAM" id="MobiDB-lite"/>
    </source>
</evidence>
<dbReference type="Pfam" id="PF13671">
    <property type="entry name" value="AAA_33"/>
    <property type="match status" value="1"/>
</dbReference>
<dbReference type="PANTHER" id="PTHR37807:SF3">
    <property type="entry name" value="OS07G0160300 PROTEIN"/>
    <property type="match status" value="1"/>
</dbReference>
<dbReference type="RefSeq" id="WP_353651274.1">
    <property type="nucleotide sequence ID" value="NZ_CP159218.1"/>
</dbReference>
<gene>
    <name evidence="2" type="ORF">ABLG96_10530</name>
</gene>
<protein>
    <submittedName>
        <fullName evidence="2">AAA family ATPase</fullName>
    </submittedName>
</protein>
<evidence type="ECO:0000313" key="2">
    <source>
        <dbReference type="EMBL" id="XCG65669.1"/>
    </source>
</evidence>
<dbReference type="Gene3D" id="3.40.50.300">
    <property type="entry name" value="P-loop containing nucleotide triphosphate hydrolases"/>
    <property type="match status" value="1"/>
</dbReference>
<reference evidence="2" key="1">
    <citation type="submission" date="2024-05" db="EMBL/GenBank/DDBJ databases">
        <authorList>
            <person name="Cai S.Y."/>
            <person name="Jin L.M."/>
            <person name="Li H.R."/>
        </authorList>
    </citation>
    <scope>NUCLEOTIDE SEQUENCE</scope>
    <source>
        <strain evidence="2">A5-74</strain>
    </source>
</reference>
<dbReference type="SUPFAM" id="SSF52540">
    <property type="entry name" value="P-loop containing nucleoside triphosphate hydrolases"/>
    <property type="match status" value="1"/>
</dbReference>
<sequence length="225" mass="24211">MELMVFAGLPGTGKTSLARRLAELMPATFLRVDTIEAAISTVLQPFSHNPVGYVAAEWVGEEQLRSGRDVVIDAVNDVHIARQGWIELAARTGARLTFVEVVCSDLGEHRRRLESRTPDWPGQGDPTWYDVVSRAWEPFGVPRLLVDNLGDPEQHAQQLHGLLTAHPDQVLGVLDPNIDVGPTPADGPQLMAPATSGPPVGPVPTTGRVPRAEPVTGPVGVRRGP</sequence>
<dbReference type="AlphaFoldDB" id="A0AAU8DU44"/>
<accession>A0AAU8DU44</accession>
<name>A0AAU8DU44_9ACTN</name>
<proteinExistence type="predicted"/>
<dbReference type="InterPro" id="IPR027417">
    <property type="entry name" value="P-loop_NTPase"/>
</dbReference>
<dbReference type="EMBL" id="CP159218">
    <property type="protein sequence ID" value="XCG65669.1"/>
    <property type="molecule type" value="Genomic_DNA"/>
</dbReference>